<dbReference type="Pfam" id="PF26154">
    <property type="entry name" value="DUF8042"/>
    <property type="match status" value="1"/>
</dbReference>
<evidence type="ECO:0000259" key="1">
    <source>
        <dbReference type="Pfam" id="PF26154"/>
    </source>
</evidence>
<evidence type="ECO:0000313" key="2">
    <source>
        <dbReference type="EMBL" id="MDQ0177080.1"/>
    </source>
</evidence>
<organism evidence="2 3">
    <name type="scientific">Bacillus chungangensis</name>
    <dbReference type="NCBI Taxonomy" id="587633"/>
    <lineage>
        <taxon>Bacteria</taxon>
        <taxon>Bacillati</taxon>
        <taxon>Bacillota</taxon>
        <taxon>Bacilli</taxon>
        <taxon>Bacillales</taxon>
        <taxon>Bacillaceae</taxon>
        <taxon>Bacillus</taxon>
    </lineage>
</organism>
<gene>
    <name evidence="2" type="ORF">J2S08_002959</name>
</gene>
<name>A0ABT9WV50_9BACI</name>
<proteinExistence type="predicted"/>
<sequence length="122" mass="14583">MEKYIDVMRRINELFETCEEALNHIHLQLESGYFEQALPLFSDVFTAIFEIEKSISPFSKQLSFNHLEEYYSPLKDAMEDVIKSYENSRFEEINIILKRKIMPHFQSLKENILTNLRPYILS</sequence>
<dbReference type="InterPro" id="IPR058355">
    <property type="entry name" value="DUF8042"/>
</dbReference>
<reference evidence="2 3" key="1">
    <citation type="submission" date="2023-07" db="EMBL/GenBank/DDBJ databases">
        <title>Genomic Encyclopedia of Type Strains, Phase IV (KMG-IV): sequencing the most valuable type-strain genomes for metagenomic binning, comparative biology and taxonomic classification.</title>
        <authorList>
            <person name="Goeker M."/>
        </authorList>
    </citation>
    <scope>NUCLEOTIDE SEQUENCE [LARGE SCALE GENOMIC DNA]</scope>
    <source>
        <strain evidence="2 3">DSM 23837</strain>
    </source>
</reference>
<accession>A0ABT9WV50</accession>
<dbReference type="EMBL" id="JAUSTT010000018">
    <property type="protein sequence ID" value="MDQ0177080.1"/>
    <property type="molecule type" value="Genomic_DNA"/>
</dbReference>
<dbReference type="Proteomes" id="UP001223586">
    <property type="component" value="Unassembled WGS sequence"/>
</dbReference>
<comment type="caution">
    <text evidence="2">The sequence shown here is derived from an EMBL/GenBank/DDBJ whole genome shotgun (WGS) entry which is preliminary data.</text>
</comment>
<dbReference type="RefSeq" id="WP_307230768.1">
    <property type="nucleotide sequence ID" value="NZ_JAUSTT010000018.1"/>
</dbReference>
<protein>
    <recommendedName>
        <fullName evidence="1">DUF8042 domain-containing protein</fullName>
    </recommendedName>
</protein>
<keyword evidence="3" id="KW-1185">Reference proteome</keyword>
<evidence type="ECO:0000313" key="3">
    <source>
        <dbReference type="Proteomes" id="UP001223586"/>
    </source>
</evidence>
<feature type="domain" description="DUF8042" evidence="1">
    <location>
        <begin position="1"/>
        <end position="118"/>
    </location>
</feature>